<name>A0ABY7JYS8_9ACTN</name>
<protein>
    <submittedName>
        <fullName evidence="2">DsbA family protein</fullName>
    </submittedName>
</protein>
<dbReference type="InterPro" id="IPR001853">
    <property type="entry name" value="DSBA-like_thioredoxin_dom"/>
</dbReference>
<dbReference type="InterPro" id="IPR036249">
    <property type="entry name" value="Thioredoxin-like_sf"/>
</dbReference>
<evidence type="ECO:0000313" key="3">
    <source>
        <dbReference type="Proteomes" id="UP001164693"/>
    </source>
</evidence>
<dbReference type="Proteomes" id="UP001164693">
    <property type="component" value="Chromosome"/>
</dbReference>
<organism evidence="2 3">
    <name type="scientific">Jatrophihabitans cynanchi</name>
    <dbReference type="NCBI Taxonomy" id="2944128"/>
    <lineage>
        <taxon>Bacteria</taxon>
        <taxon>Bacillati</taxon>
        <taxon>Actinomycetota</taxon>
        <taxon>Actinomycetes</taxon>
        <taxon>Jatrophihabitantales</taxon>
        <taxon>Jatrophihabitantaceae</taxon>
        <taxon>Jatrophihabitans</taxon>
    </lineage>
</organism>
<keyword evidence="3" id="KW-1185">Reference proteome</keyword>
<evidence type="ECO:0000313" key="2">
    <source>
        <dbReference type="EMBL" id="WAX57713.1"/>
    </source>
</evidence>
<feature type="domain" description="DSBA-like thioredoxin" evidence="1">
    <location>
        <begin position="3"/>
        <end position="126"/>
    </location>
</feature>
<dbReference type="SUPFAM" id="SSF52833">
    <property type="entry name" value="Thioredoxin-like"/>
    <property type="match status" value="1"/>
</dbReference>
<dbReference type="Pfam" id="PF01323">
    <property type="entry name" value="DSBA"/>
    <property type="match status" value="1"/>
</dbReference>
<reference evidence="2" key="1">
    <citation type="submission" date="2022-05" db="EMBL/GenBank/DDBJ databases">
        <title>Jatrophihabitans sp. SB3-54 whole genome sequence.</title>
        <authorList>
            <person name="Suh M.K."/>
            <person name="Eom M.K."/>
            <person name="Kim J.S."/>
            <person name="Kim H.S."/>
            <person name="Do H.E."/>
            <person name="Shin Y.K."/>
            <person name="Lee J.-S."/>
        </authorList>
    </citation>
    <scope>NUCLEOTIDE SEQUENCE</scope>
    <source>
        <strain evidence="2">SB3-54</strain>
    </source>
</reference>
<proteinExistence type="predicted"/>
<sequence length="250" mass="26998">MSLTVYADFSCPDCYLAAHRVDVLRAAGVAVDWRAVELSPHLPVGGRKLSADEQDGLAQRFAELDELLLPGESLPRTIPALLPKTEAAVSAYAEAYGIGVADDVRRLLTALYWQQGADIGSPAVLRGPLEGPILRGTSTVEALRSSGYAVSVDRGPITFEAWRRTVTWHREWAALGSSALPVVLTGGATLSGRDALQRLGKEIDYAQAPIAPAWDDPRRFPPAGTATPTARWVSWCGGRWRRGFRVPAAR</sequence>
<gene>
    <name evidence="2" type="ORF">M6B22_02835</name>
</gene>
<dbReference type="EMBL" id="CP097463">
    <property type="protein sequence ID" value="WAX57713.1"/>
    <property type="molecule type" value="Genomic_DNA"/>
</dbReference>
<accession>A0ABY7JYS8</accession>
<dbReference type="RefSeq" id="WP_269444260.1">
    <property type="nucleotide sequence ID" value="NZ_CP097463.1"/>
</dbReference>
<evidence type="ECO:0000259" key="1">
    <source>
        <dbReference type="Pfam" id="PF01323"/>
    </source>
</evidence>
<dbReference type="Gene3D" id="3.40.30.10">
    <property type="entry name" value="Glutaredoxin"/>
    <property type="match status" value="1"/>
</dbReference>